<dbReference type="SUPFAM" id="SSF53448">
    <property type="entry name" value="Nucleotide-diphospho-sugar transferases"/>
    <property type="match status" value="1"/>
</dbReference>
<sequence length="285" mass="34005">MHPKITIGIPFYDNEKTLEIAIKSVLTQTYQNWELLLVNDGSKDKSIDIAKKFDDPRIKLLNDGENKGLIYRLNEMIDITKTDYFFRMDSDDIMHPQRIEKQLNFLLENTSIDIVGSSAIIIDEDNQVYGSRFVNNDINNKRLTLYFGKFIHPTIAGKTDWFKKHKYDPLFYRSEDHELWVRTIEESNFYNIKEPLLFYRVPKVININNYINSIKTNRKIYRKYEANIFHKLILLTKSILKEKLIFTINYVNLDEIWISRSNSTTNLDEKKQKKYQNIITKIKHY</sequence>
<keyword evidence="4" id="KW-1185">Reference proteome</keyword>
<dbReference type="EMBL" id="JBHSRI010000019">
    <property type="protein sequence ID" value="MFC6040249.1"/>
    <property type="molecule type" value="Genomic_DNA"/>
</dbReference>
<protein>
    <submittedName>
        <fullName evidence="3">Glycosyltransferase family 2 protein</fullName>
    </submittedName>
</protein>
<evidence type="ECO:0000313" key="4">
    <source>
        <dbReference type="Proteomes" id="UP001596170"/>
    </source>
</evidence>
<dbReference type="RefSeq" id="WP_377734628.1">
    <property type="nucleotide sequence ID" value="NZ_JBHSRI010000019.1"/>
</dbReference>
<proteinExistence type="inferred from homology"/>
<reference evidence="4" key="1">
    <citation type="journal article" date="2019" name="Int. J. Syst. Evol. Microbiol.">
        <title>The Global Catalogue of Microorganisms (GCM) 10K type strain sequencing project: providing services to taxonomists for standard genome sequencing and annotation.</title>
        <authorList>
            <consortium name="The Broad Institute Genomics Platform"/>
            <consortium name="The Broad Institute Genome Sequencing Center for Infectious Disease"/>
            <person name="Wu L."/>
            <person name="Ma J."/>
        </authorList>
    </citation>
    <scope>NUCLEOTIDE SEQUENCE [LARGE SCALE GENOMIC DNA]</scope>
    <source>
        <strain evidence="4">CCUG 54527</strain>
    </source>
</reference>
<dbReference type="PANTHER" id="PTHR22916">
    <property type="entry name" value="GLYCOSYLTRANSFERASE"/>
    <property type="match status" value="1"/>
</dbReference>
<evidence type="ECO:0000313" key="3">
    <source>
        <dbReference type="EMBL" id="MFC6040249.1"/>
    </source>
</evidence>
<dbReference type="Proteomes" id="UP001596170">
    <property type="component" value="Unassembled WGS sequence"/>
</dbReference>
<comment type="caution">
    <text evidence="3">The sequence shown here is derived from an EMBL/GenBank/DDBJ whole genome shotgun (WGS) entry which is preliminary data.</text>
</comment>
<dbReference type="InterPro" id="IPR029044">
    <property type="entry name" value="Nucleotide-diphossugar_trans"/>
</dbReference>
<gene>
    <name evidence="3" type="ORF">ACFPYN_12530</name>
</gene>
<accession>A0ABW1L981</accession>
<dbReference type="Pfam" id="PF00535">
    <property type="entry name" value="Glycos_transf_2"/>
    <property type="match status" value="1"/>
</dbReference>
<name>A0ABW1L981_9BACL</name>
<dbReference type="PANTHER" id="PTHR22916:SF69">
    <property type="entry name" value="BIFUNCTIONAL GLYCOSYLTRANSFERASE PGTA"/>
    <property type="match status" value="1"/>
</dbReference>
<comment type="similarity">
    <text evidence="1">Belongs to the glycosyltransferase 2 family.</text>
</comment>
<organism evidence="3 4">
    <name type="scientific">Paenisporosarcina macmurdoensis</name>
    <dbReference type="NCBI Taxonomy" id="212659"/>
    <lineage>
        <taxon>Bacteria</taxon>
        <taxon>Bacillati</taxon>
        <taxon>Bacillota</taxon>
        <taxon>Bacilli</taxon>
        <taxon>Bacillales</taxon>
        <taxon>Caryophanaceae</taxon>
        <taxon>Paenisporosarcina</taxon>
    </lineage>
</organism>
<dbReference type="InterPro" id="IPR001173">
    <property type="entry name" value="Glyco_trans_2-like"/>
</dbReference>
<feature type="domain" description="Glycosyltransferase 2-like" evidence="2">
    <location>
        <begin position="6"/>
        <end position="144"/>
    </location>
</feature>
<dbReference type="Gene3D" id="3.90.550.10">
    <property type="entry name" value="Spore Coat Polysaccharide Biosynthesis Protein SpsA, Chain A"/>
    <property type="match status" value="1"/>
</dbReference>
<evidence type="ECO:0000259" key="2">
    <source>
        <dbReference type="Pfam" id="PF00535"/>
    </source>
</evidence>
<evidence type="ECO:0000256" key="1">
    <source>
        <dbReference type="ARBA" id="ARBA00006739"/>
    </source>
</evidence>